<feature type="region of interest" description="Disordered" evidence="1">
    <location>
        <begin position="68"/>
        <end position="91"/>
    </location>
</feature>
<reference evidence="2" key="3">
    <citation type="submission" date="2018-05" db="EMBL/GenBank/DDBJ databases">
        <title>OgluRS3 (Oryza glumaepatula Reference Sequence Version 3).</title>
        <authorList>
            <person name="Zhang J."/>
            <person name="Kudrna D."/>
            <person name="Lee S."/>
            <person name="Talag J."/>
            <person name="Welchert J."/>
            <person name="Wing R.A."/>
        </authorList>
    </citation>
    <scope>NUCLEOTIDE SEQUENCE [LARGE SCALE GENOMIC DNA]</scope>
</reference>
<dbReference type="AlphaFoldDB" id="A0A0D9Y7X7"/>
<sequence>MAWRKAAVTAGDGAEGGGRARRRLGSRARLAPIRRCHPPPPPLSGLVAANLCRLGSVATVAGGSAQMAWEPARAGSTGERKSISNVGPMNG</sequence>
<dbReference type="EnsemblPlants" id="OGLUM01G16060.1">
    <property type="protein sequence ID" value="OGLUM01G16060.1"/>
    <property type="gene ID" value="OGLUM01G16060"/>
</dbReference>
<keyword evidence="3" id="KW-1185">Reference proteome</keyword>
<proteinExistence type="predicted"/>
<feature type="compositionally biased region" description="Low complexity" evidence="1">
    <location>
        <begin position="1"/>
        <end position="12"/>
    </location>
</feature>
<organism evidence="2">
    <name type="scientific">Oryza glumipatula</name>
    <dbReference type="NCBI Taxonomy" id="40148"/>
    <lineage>
        <taxon>Eukaryota</taxon>
        <taxon>Viridiplantae</taxon>
        <taxon>Streptophyta</taxon>
        <taxon>Embryophyta</taxon>
        <taxon>Tracheophyta</taxon>
        <taxon>Spermatophyta</taxon>
        <taxon>Magnoliopsida</taxon>
        <taxon>Liliopsida</taxon>
        <taxon>Poales</taxon>
        <taxon>Poaceae</taxon>
        <taxon>BOP clade</taxon>
        <taxon>Oryzoideae</taxon>
        <taxon>Oryzeae</taxon>
        <taxon>Oryzinae</taxon>
        <taxon>Oryza</taxon>
    </lineage>
</organism>
<evidence type="ECO:0000313" key="2">
    <source>
        <dbReference type="EnsemblPlants" id="OGLUM01G16060.1"/>
    </source>
</evidence>
<dbReference type="HOGENOM" id="CLU_2430628_0_0_1"/>
<evidence type="ECO:0000256" key="1">
    <source>
        <dbReference type="SAM" id="MobiDB-lite"/>
    </source>
</evidence>
<protein>
    <submittedName>
        <fullName evidence="2">Uncharacterized protein</fullName>
    </submittedName>
</protein>
<dbReference type="Gramene" id="OGLUM01G16060.1">
    <property type="protein sequence ID" value="OGLUM01G16060.1"/>
    <property type="gene ID" value="OGLUM01G16060"/>
</dbReference>
<feature type="region of interest" description="Disordered" evidence="1">
    <location>
        <begin position="1"/>
        <end position="26"/>
    </location>
</feature>
<reference evidence="2" key="2">
    <citation type="submission" date="2015-04" db="UniProtKB">
        <authorList>
            <consortium name="EnsemblPlants"/>
        </authorList>
    </citation>
    <scope>IDENTIFICATION</scope>
</reference>
<reference evidence="2" key="1">
    <citation type="submission" date="2013-08" db="EMBL/GenBank/DDBJ databases">
        <title>Oryza genome evolution.</title>
        <authorList>
            <person name="Wing R.A."/>
            <person name="Panaud O."/>
            <person name="Oliveira A.C."/>
        </authorList>
    </citation>
    <scope>NUCLEOTIDE SEQUENCE</scope>
</reference>
<accession>A0A0D9Y7X7</accession>
<evidence type="ECO:0000313" key="3">
    <source>
        <dbReference type="Proteomes" id="UP000026961"/>
    </source>
</evidence>
<name>A0A0D9Y7X7_9ORYZ</name>
<dbReference type="Proteomes" id="UP000026961">
    <property type="component" value="Chromosome 1"/>
</dbReference>